<protein>
    <submittedName>
        <fullName evidence="2">Uncharacterized protein</fullName>
    </submittedName>
</protein>
<accession>A0A834Y407</accession>
<organism evidence="2 3">
    <name type="scientific">Aphidius gifuensis</name>
    <name type="common">Parasitoid wasp</name>
    <dbReference type="NCBI Taxonomy" id="684658"/>
    <lineage>
        <taxon>Eukaryota</taxon>
        <taxon>Metazoa</taxon>
        <taxon>Ecdysozoa</taxon>
        <taxon>Arthropoda</taxon>
        <taxon>Hexapoda</taxon>
        <taxon>Insecta</taxon>
        <taxon>Pterygota</taxon>
        <taxon>Neoptera</taxon>
        <taxon>Endopterygota</taxon>
        <taxon>Hymenoptera</taxon>
        <taxon>Apocrita</taxon>
        <taxon>Ichneumonoidea</taxon>
        <taxon>Braconidae</taxon>
        <taxon>Aphidiinae</taxon>
        <taxon>Aphidius</taxon>
    </lineage>
</organism>
<gene>
    <name evidence="2" type="ORF">HCN44_009912</name>
</gene>
<feature type="region of interest" description="Disordered" evidence="1">
    <location>
        <begin position="335"/>
        <end position="380"/>
    </location>
</feature>
<dbReference type="Proteomes" id="UP000639338">
    <property type="component" value="Unassembled WGS sequence"/>
</dbReference>
<dbReference type="OrthoDB" id="7700659at2759"/>
<sequence>MNNIEYTSNEEFDSFQVGDNSVVVTGAIISTEPVRNRTNPGKQPVLRCVLSNMEGRQLRVLIWNSRIPEFEGRISHQMVRLTRPRVMRANPQFFDASLNLMEIELFVQDNTRVDLLGTIPAAPVAERPLPLYELRDIGNITGPVRLTAFIRYPIERQVVGNYSYGSGAITDGVYHSCINVAGPHKAIPAGTHVVVSGELRRNNYDTLILQVTDTSQITIADDQMMDARLLRASFRVIPRDTPRELHPAVGLPVLRQQMVALLAQQVGPAAQELIHSAQIHQLVDLPVFNAGGRVQQIAVNNGTSERQAGASKSRHEPVILRHKNIKKVPKQLLYASDGDSDTGSVGDEPTDSIVIPDSESEEEETSKRPRYDLFEDDCDD</sequence>
<name>A0A834Y407_APHGI</name>
<proteinExistence type="predicted"/>
<evidence type="ECO:0000256" key="1">
    <source>
        <dbReference type="SAM" id="MobiDB-lite"/>
    </source>
</evidence>
<dbReference type="InterPro" id="IPR012340">
    <property type="entry name" value="NA-bd_OB-fold"/>
</dbReference>
<comment type="caution">
    <text evidence="2">The sequence shown here is derived from an EMBL/GenBank/DDBJ whole genome shotgun (WGS) entry which is preliminary data.</text>
</comment>
<dbReference type="EMBL" id="JACMRX010000002">
    <property type="protein sequence ID" value="KAF7996076.1"/>
    <property type="molecule type" value="Genomic_DNA"/>
</dbReference>
<keyword evidence="3" id="KW-1185">Reference proteome</keyword>
<dbReference type="Gene3D" id="2.40.50.140">
    <property type="entry name" value="Nucleic acid-binding proteins"/>
    <property type="match status" value="1"/>
</dbReference>
<evidence type="ECO:0000313" key="2">
    <source>
        <dbReference type="EMBL" id="KAF7996076.1"/>
    </source>
</evidence>
<dbReference type="AlphaFoldDB" id="A0A834Y407"/>
<reference evidence="2 3" key="1">
    <citation type="submission" date="2020-08" db="EMBL/GenBank/DDBJ databases">
        <title>Aphidius gifuensis genome sequencing and assembly.</title>
        <authorList>
            <person name="Du Z."/>
        </authorList>
    </citation>
    <scope>NUCLEOTIDE SEQUENCE [LARGE SCALE GENOMIC DNA]</scope>
    <source>
        <strain evidence="2">YNYX2018</strain>
        <tissue evidence="2">Adults</tissue>
    </source>
</reference>
<evidence type="ECO:0000313" key="3">
    <source>
        <dbReference type="Proteomes" id="UP000639338"/>
    </source>
</evidence>